<gene>
    <name evidence="3" type="ORF">F4556_001478</name>
</gene>
<organism evidence="3 4">
    <name type="scientific">Kitasatospora gansuensis</name>
    <dbReference type="NCBI Taxonomy" id="258050"/>
    <lineage>
        <taxon>Bacteria</taxon>
        <taxon>Bacillati</taxon>
        <taxon>Actinomycetota</taxon>
        <taxon>Actinomycetes</taxon>
        <taxon>Kitasatosporales</taxon>
        <taxon>Streptomycetaceae</taxon>
        <taxon>Kitasatospora</taxon>
    </lineage>
</organism>
<dbReference type="Pfam" id="PF21537">
    <property type="entry name" value="DUF1980_C"/>
    <property type="match status" value="1"/>
</dbReference>
<dbReference type="AlphaFoldDB" id="A0A7W7WGE6"/>
<comment type="caution">
    <text evidence="3">The sequence shown here is derived from an EMBL/GenBank/DDBJ whole genome shotgun (WGS) entry which is preliminary data.</text>
</comment>
<dbReference type="RefSeq" id="WP_184912682.1">
    <property type="nucleotide sequence ID" value="NZ_JACHJR010000001.1"/>
</dbReference>
<evidence type="ECO:0000256" key="1">
    <source>
        <dbReference type="SAM" id="Phobius"/>
    </source>
</evidence>
<feature type="transmembrane region" description="Helical" evidence="1">
    <location>
        <begin position="103"/>
        <end position="122"/>
    </location>
</feature>
<evidence type="ECO:0000313" key="3">
    <source>
        <dbReference type="EMBL" id="MBB4945943.1"/>
    </source>
</evidence>
<protein>
    <submittedName>
        <fullName evidence="3">Putative repeat protein (TIGR03943 family)</fullName>
    </submittedName>
</protein>
<evidence type="ECO:0000259" key="2">
    <source>
        <dbReference type="Pfam" id="PF21537"/>
    </source>
</evidence>
<proteinExistence type="predicted"/>
<keyword evidence="1" id="KW-0472">Membrane</keyword>
<dbReference type="Proteomes" id="UP000573327">
    <property type="component" value="Unassembled WGS sequence"/>
</dbReference>
<dbReference type="EMBL" id="JACHJR010000001">
    <property type="protein sequence ID" value="MBB4945943.1"/>
    <property type="molecule type" value="Genomic_DNA"/>
</dbReference>
<keyword evidence="4" id="KW-1185">Reference proteome</keyword>
<dbReference type="InterPro" id="IPR015402">
    <property type="entry name" value="DUF1980"/>
</dbReference>
<keyword evidence="1" id="KW-1133">Transmembrane helix</keyword>
<sequence length="266" mass="28981">MRKLTYPALLVLLGAALLRITVGSEVYLRYVKESLHPLVVLSGVVLLGLGLTGLVRELRALLRQPVRHYRRDEHGTYRVEAHAAEHDHDEDEHGHGHGAGPRIAWLLGAPALALLFFAPPALGSYTANRDGAAATVERADYRELASGPVTPMSMSEFIGRSLHDSASLTGRQVVLTGFVTKGGAGTDWHLNRLTVNCCAADARPLRVAVHGQDAPALDSWVEVTGRWRFAQLDSRSPVPHLDVLQVRTVPAPRNPYADRAPVVERS</sequence>
<dbReference type="InterPro" id="IPR048447">
    <property type="entry name" value="DUF1980_C"/>
</dbReference>
<evidence type="ECO:0000313" key="4">
    <source>
        <dbReference type="Proteomes" id="UP000573327"/>
    </source>
</evidence>
<feature type="domain" description="DUF1980" evidence="2">
    <location>
        <begin position="166"/>
        <end position="256"/>
    </location>
</feature>
<feature type="transmembrane region" description="Helical" evidence="1">
    <location>
        <begin position="39"/>
        <end position="62"/>
    </location>
</feature>
<name>A0A7W7WGE6_9ACTN</name>
<reference evidence="3 4" key="1">
    <citation type="submission" date="2020-08" db="EMBL/GenBank/DDBJ databases">
        <title>Sequencing the genomes of 1000 actinobacteria strains.</title>
        <authorList>
            <person name="Klenk H.-P."/>
        </authorList>
    </citation>
    <scope>NUCLEOTIDE SEQUENCE [LARGE SCALE GENOMIC DNA]</scope>
    <source>
        <strain evidence="3 4">DSM 44786</strain>
    </source>
</reference>
<dbReference type="NCBIfam" id="TIGR03943">
    <property type="entry name" value="TIGR03943 family putative permease subunit"/>
    <property type="match status" value="1"/>
</dbReference>
<keyword evidence="1" id="KW-0812">Transmembrane</keyword>
<accession>A0A7W7WGE6</accession>